<keyword evidence="3" id="KW-1185">Reference proteome</keyword>
<protein>
    <submittedName>
        <fullName evidence="2">Uncharacterized protein</fullName>
    </submittedName>
</protein>
<name>A0A834I291_RHYFE</name>
<dbReference type="EMBL" id="JAACXV010013533">
    <property type="protein sequence ID" value="KAF7273227.1"/>
    <property type="molecule type" value="Genomic_DNA"/>
</dbReference>
<dbReference type="AlphaFoldDB" id="A0A834I291"/>
<organism evidence="2 3">
    <name type="scientific">Rhynchophorus ferrugineus</name>
    <name type="common">Red palm weevil</name>
    <name type="synonym">Curculio ferrugineus</name>
    <dbReference type="NCBI Taxonomy" id="354439"/>
    <lineage>
        <taxon>Eukaryota</taxon>
        <taxon>Metazoa</taxon>
        <taxon>Ecdysozoa</taxon>
        <taxon>Arthropoda</taxon>
        <taxon>Hexapoda</taxon>
        <taxon>Insecta</taxon>
        <taxon>Pterygota</taxon>
        <taxon>Neoptera</taxon>
        <taxon>Endopterygota</taxon>
        <taxon>Coleoptera</taxon>
        <taxon>Polyphaga</taxon>
        <taxon>Cucujiformia</taxon>
        <taxon>Curculionidae</taxon>
        <taxon>Dryophthorinae</taxon>
        <taxon>Rhynchophorus</taxon>
    </lineage>
</organism>
<gene>
    <name evidence="2" type="ORF">GWI33_014078</name>
</gene>
<feature type="compositionally biased region" description="Basic residues" evidence="1">
    <location>
        <begin position="14"/>
        <end position="23"/>
    </location>
</feature>
<evidence type="ECO:0000313" key="2">
    <source>
        <dbReference type="EMBL" id="KAF7273227.1"/>
    </source>
</evidence>
<feature type="compositionally biased region" description="Low complexity" evidence="1">
    <location>
        <begin position="24"/>
        <end position="33"/>
    </location>
</feature>
<sequence>MTDETERGINNSRNGHHKIRRWINNRPLRSPSSPRRRNQSRTEPVRPKPQLKFKSATEEQGAIQLTNRHGGNQSGFPRYVVFLRDRDE</sequence>
<dbReference type="Proteomes" id="UP000625711">
    <property type="component" value="Unassembled WGS sequence"/>
</dbReference>
<reference evidence="2" key="1">
    <citation type="submission" date="2020-08" db="EMBL/GenBank/DDBJ databases">
        <title>Genome sequencing and assembly of the red palm weevil Rhynchophorus ferrugineus.</title>
        <authorList>
            <person name="Dias G.B."/>
            <person name="Bergman C.M."/>
            <person name="Manee M."/>
        </authorList>
    </citation>
    <scope>NUCLEOTIDE SEQUENCE</scope>
    <source>
        <strain evidence="2">AA-2017</strain>
        <tissue evidence="2">Whole larva</tissue>
    </source>
</reference>
<evidence type="ECO:0000313" key="3">
    <source>
        <dbReference type="Proteomes" id="UP000625711"/>
    </source>
</evidence>
<evidence type="ECO:0000256" key="1">
    <source>
        <dbReference type="SAM" id="MobiDB-lite"/>
    </source>
</evidence>
<proteinExistence type="predicted"/>
<feature type="region of interest" description="Disordered" evidence="1">
    <location>
        <begin position="1"/>
        <end position="60"/>
    </location>
</feature>
<comment type="caution">
    <text evidence="2">The sequence shown here is derived from an EMBL/GenBank/DDBJ whole genome shotgun (WGS) entry which is preliminary data.</text>
</comment>
<accession>A0A834I291</accession>